<dbReference type="Proteomes" id="UP000886523">
    <property type="component" value="Unassembled WGS sequence"/>
</dbReference>
<organism evidence="2 3">
    <name type="scientific">Hydnum rufescens UP504</name>
    <dbReference type="NCBI Taxonomy" id="1448309"/>
    <lineage>
        <taxon>Eukaryota</taxon>
        <taxon>Fungi</taxon>
        <taxon>Dikarya</taxon>
        <taxon>Basidiomycota</taxon>
        <taxon>Agaricomycotina</taxon>
        <taxon>Agaricomycetes</taxon>
        <taxon>Cantharellales</taxon>
        <taxon>Hydnaceae</taxon>
        <taxon>Hydnum</taxon>
    </lineage>
</organism>
<dbReference type="AlphaFoldDB" id="A0A9P6B4L4"/>
<keyword evidence="3" id="KW-1185">Reference proteome</keyword>
<dbReference type="EMBL" id="MU128932">
    <property type="protein sequence ID" value="KAF9517394.1"/>
    <property type="molecule type" value="Genomic_DNA"/>
</dbReference>
<evidence type="ECO:0000256" key="1">
    <source>
        <dbReference type="SAM" id="MobiDB-lite"/>
    </source>
</evidence>
<gene>
    <name evidence="2" type="ORF">BS47DRAFT_530633</name>
</gene>
<sequence>MPLATASRIDVLGVERRFAPLESPEPKPQHPSISIMKPKTPIKSEKAGTYSPGYAVSSTVHRKQISRTWLYDRKIISADQKINAKFGTLS</sequence>
<reference evidence="2" key="1">
    <citation type="journal article" date="2020" name="Nat. Commun.">
        <title>Large-scale genome sequencing of mycorrhizal fungi provides insights into the early evolution of symbiotic traits.</title>
        <authorList>
            <person name="Miyauchi S."/>
            <person name="Kiss E."/>
            <person name="Kuo A."/>
            <person name="Drula E."/>
            <person name="Kohler A."/>
            <person name="Sanchez-Garcia M."/>
            <person name="Morin E."/>
            <person name="Andreopoulos B."/>
            <person name="Barry K.W."/>
            <person name="Bonito G."/>
            <person name="Buee M."/>
            <person name="Carver A."/>
            <person name="Chen C."/>
            <person name="Cichocki N."/>
            <person name="Clum A."/>
            <person name="Culley D."/>
            <person name="Crous P.W."/>
            <person name="Fauchery L."/>
            <person name="Girlanda M."/>
            <person name="Hayes R.D."/>
            <person name="Keri Z."/>
            <person name="LaButti K."/>
            <person name="Lipzen A."/>
            <person name="Lombard V."/>
            <person name="Magnuson J."/>
            <person name="Maillard F."/>
            <person name="Murat C."/>
            <person name="Nolan M."/>
            <person name="Ohm R.A."/>
            <person name="Pangilinan J."/>
            <person name="Pereira M.F."/>
            <person name="Perotto S."/>
            <person name="Peter M."/>
            <person name="Pfister S."/>
            <person name="Riley R."/>
            <person name="Sitrit Y."/>
            <person name="Stielow J.B."/>
            <person name="Szollosi G."/>
            <person name="Zifcakova L."/>
            <person name="Stursova M."/>
            <person name="Spatafora J.W."/>
            <person name="Tedersoo L."/>
            <person name="Vaario L.M."/>
            <person name="Yamada A."/>
            <person name="Yan M."/>
            <person name="Wang P."/>
            <person name="Xu J."/>
            <person name="Bruns T."/>
            <person name="Baldrian P."/>
            <person name="Vilgalys R."/>
            <person name="Dunand C."/>
            <person name="Henrissat B."/>
            <person name="Grigoriev I.V."/>
            <person name="Hibbett D."/>
            <person name="Nagy L.G."/>
            <person name="Martin F.M."/>
        </authorList>
    </citation>
    <scope>NUCLEOTIDE SEQUENCE</scope>
    <source>
        <strain evidence="2">UP504</strain>
    </source>
</reference>
<comment type="caution">
    <text evidence="2">The sequence shown here is derived from an EMBL/GenBank/DDBJ whole genome shotgun (WGS) entry which is preliminary data.</text>
</comment>
<accession>A0A9P6B4L4</accession>
<evidence type="ECO:0000313" key="2">
    <source>
        <dbReference type="EMBL" id="KAF9517394.1"/>
    </source>
</evidence>
<evidence type="ECO:0000313" key="3">
    <source>
        <dbReference type="Proteomes" id="UP000886523"/>
    </source>
</evidence>
<feature type="region of interest" description="Disordered" evidence="1">
    <location>
        <begin position="20"/>
        <end position="48"/>
    </location>
</feature>
<proteinExistence type="predicted"/>
<name>A0A9P6B4L4_9AGAM</name>
<protein>
    <submittedName>
        <fullName evidence="2">Uncharacterized protein</fullName>
    </submittedName>
</protein>